<proteinExistence type="predicted"/>
<reference evidence="2" key="1">
    <citation type="journal article" date="2019" name="Int. J. Syst. Evol. Microbiol.">
        <title>The Global Catalogue of Microorganisms (GCM) 10K type strain sequencing project: providing services to taxonomists for standard genome sequencing and annotation.</title>
        <authorList>
            <consortium name="The Broad Institute Genomics Platform"/>
            <consortium name="The Broad Institute Genome Sequencing Center for Infectious Disease"/>
            <person name="Wu L."/>
            <person name="Ma J."/>
        </authorList>
    </citation>
    <scope>NUCLEOTIDE SEQUENCE [LARGE SCALE GENOMIC DNA]</scope>
    <source>
        <strain evidence="2">JCM 14560</strain>
    </source>
</reference>
<dbReference type="Proteomes" id="UP001422759">
    <property type="component" value="Unassembled WGS sequence"/>
</dbReference>
<evidence type="ECO:0008006" key="3">
    <source>
        <dbReference type="Google" id="ProtNLM"/>
    </source>
</evidence>
<sequence>MLVVLVVLRVAYDNAVGPFGRNAVPAGLRLRERCSRASAGGREGEVSALAALGSRNHGDSHGAHLLLRSRPCDRAPI</sequence>
<dbReference type="EMBL" id="BAAANT010000017">
    <property type="protein sequence ID" value="GAA2145054.1"/>
    <property type="molecule type" value="Genomic_DNA"/>
</dbReference>
<organism evidence="1 2">
    <name type="scientific">Kitasatospora kazusensis</name>
    <dbReference type="NCBI Taxonomy" id="407974"/>
    <lineage>
        <taxon>Bacteria</taxon>
        <taxon>Bacillati</taxon>
        <taxon>Actinomycetota</taxon>
        <taxon>Actinomycetes</taxon>
        <taxon>Kitasatosporales</taxon>
        <taxon>Streptomycetaceae</taxon>
        <taxon>Kitasatospora</taxon>
    </lineage>
</organism>
<comment type="caution">
    <text evidence="1">The sequence shown here is derived from an EMBL/GenBank/DDBJ whole genome shotgun (WGS) entry which is preliminary data.</text>
</comment>
<evidence type="ECO:0000313" key="2">
    <source>
        <dbReference type="Proteomes" id="UP001422759"/>
    </source>
</evidence>
<protein>
    <recommendedName>
        <fullName evidence="3">Secreted protein</fullName>
    </recommendedName>
</protein>
<keyword evidence="2" id="KW-1185">Reference proteome</keyword>
<gene>
    <name evidence="1" type="ORF">GCM10009760_33270</name>
</gene>
<evidence type="ECO:0000313" key="1">
    <source>
        <dbReference type="EMBL" id="GAA2145054.1"/>
    </source>
</evidence>
<accession>A0ABP5LFI3</accession>
<name>A0ABP5LFI3_9ACTN</name>